<protein>
    <submittedName>
        <fullName evidence="1">Uncharacterized protein</fullName>
    </submittedName>
</protein>
<evidence type="ECO:0000313" key="2">
    <source>
        <dbReference type="Proteomes" id="UP000297591"/>
    </source>
</evidence>
<dbReference type="Proteomes" id="UP000297591">
    <property type="component" value="Segment"/>
</dbReference>
<name>G8EY06_9CAUD</name>
<accession>G8EY06</accession>
<reference evidence="1 2" key="1">
    <citation type="submission" date="2010-12" db="EMBL/GenBank/DDBJ databases">
        <title>The Genome Sequence of Synechococcus phage S-CAM8 0608SB47.</title>
        <authorList>
            <consortium name="The Broad Institute Genome Sequencing Platform"/>
            <person name="Henn M.R."/>
            <person name="Martiny J."/>
            <person name="Weihe C."/>
            <person name="Levin J."/>
            <person name="Malboeuf C."/>
            <person name="Casali M."/>
            <person name="Russ C."/>
            <person name="Lennon N."/>
            <person name="Chapman S.B."/>
            <person name="Erlich R."/>
            <person name="Young S.K."/>
            <person name="Yandava C."/>
            <person name="Zeng Q."/>
            <person name="Alvarado L."/>
            <person name="Anderson S."/>
            <person name="Berlin A."/>
            <person name="Chen Z."/>
            <person name="Freedman E."/>
            <person name="Gellesch M."/>
            <person name="Goldberg J."/>
            <person name="Green L."/>
            <person name="Griggs A."/>
            <person name="Gujja S."/>
            <person name="Heilman E.R."/>
            <person name="Heiman D."/>
            <person name="Hollinger A."/>
            <person name="Howarth C."/>
            <person name="Larson L."/>
            <person name="Mehta T."/>
            <person name="Pearson M."/>
            <person name="Roberts A."/>
            <person name="Ryan E."/>
            <person name="Saif S."/>
            <person name="Shea T."/>
            <person name="Shenoy N."/>
            <person name="Sisk P."/>
            <person name="Stolte C."/>
            <person name="Sykes S."/>
            <person name="White J."/>
            <person name="Haas B."/>
            <person name="Nusbaum C."/>
            <person name="Birren B."/>
        </authorList>
    </citation>
    <scope>NUCLEOTIDE SEQUENCE [LARGE SCALE GENOMIC DNA]</scope>
    <source>
        <strain evidence="1 2">0608SB47</strain>
    </source>
</reference>
<organism evidence="1 2">
    <name type="scientific">Synechococcus phage S-CAM8</name>
    <dbReference type="NCBI Taxonomy" id="754038"/>
    <lineage>
        <taxon>Viruses</taxon>
        <taxon>Duplodnaviria</taxon>
        <taxon>Heunggongvirae</taxon>
        <taxon>Uroviricota</taxon>
        <taxon>Caudoviricetes</taxon>
        <taxon>Pantevenvirales</taxon>
        <taxon>Kyanoviridae</taxon>
        <taxon>Neritesvirus</taxon>
        <taxon>Neritesvirus scam8</taxon>
    </lineage>
</organism>
<dbReference type="Pfam" id="PF08809">
    <property type="entry name" value="DUF1799"/>
    <property type="match status" value="1"/>
</dbReference>
<dbReference type="EMBL" id="JF974299">
    <property type="protein sequence ID" value="AET72696.1"/>
    <property type="molecule type" value="Genomic_DNA"/>
</dbReference>
<sequence>MFLRMQTQWTVTMGGYVGLKYEVLLGASGLMSLYDVENPREMLEELQVMEAAALSELNKSDK</sequence>
<evidence type="ECO:0000313" key="1">
    <source>
        <dbReference type="EMBL" id="AET72696.1"/>
    </source>
</evidence>
<proteinExistence type="predicted"/>
<dbReference type="InterPro" id="IPR014915">
    <property type="entry name" value="Phage_TLS_TfmB"/>
</dbReference>
<gene>
    <name evidence="1" type="ORF">SXFG_00146</name>
</gene>